<keyword evidence="3" id="KW-1185">Reference proteome</keyword>
<evidence type="ECO:0000313" key="3">
    <source>
        <dbReference type="Proteomes" id="UP000264217"/>
    </source>
</evidence>
<dbReference type="OrthoDB" id="2247630at2"/>
<reference evidence="2 3" key="1">
    <citation type="submission" date="2018-08" db="EMBL/GenBank/DDBJ databases">
        <title>Mucilaginibacter sp. MYSH2.</title>
        <authorList>
            <person name="Seo T."/>
        </authorList>
    </citation>
    <scope>NUCLEOTIDE SEQUENCE [LARGE SCALE GENOMIC DNA]</scope>
    <source>
        <strain evidence="2 3">MYSH2</strain>
    </source>
</reference>
<dbReference type="SUPFAM" id="SSF49464">
    <property type="entry name" value="Carboxypeptidase regulatory domain-like"/>
    <property type="match status" value="1"/>
</dbReference>
<evidence type="ECO:0000256" key="1">
    <source>
        <dbReference type="SAM" id="SignalP"/>
    </source>
</evidence>
<dbReference type="InterPro" id="IPR008969">
    <property type="entry name" value="CarboxyPept-like_regulatory"/>
</dbReference>
<keyword evidence="2" id="KW-0645">Protease</keyword>
<feature type="chain" id="PRO_5016572130" evidence="1">
    <location>
        <begin position="20"/>
        <end position="270"/>
    </location>
</feature>
<dbReference type="AlphaFoldDB" id="A0A372NV86"/>
<name>A0A372NV86_9SPHI</name>
<evidence type="ECO:0000313" key="2">
    <source>
        <dbReference type="EMBL" id="RFZ94050.1"/>
    </source>
</evidence>
<protein>
    <submittedName>
        <fullName evidence="2">Carboxypeptidase-like regulatory domain-containing protein</fullName>
    </submittedName>
</protein>
<keyword evidence="2" id="KW-0121">Carboxypeptidase</keyword>
<dbReference type="RefSeq" id="WP_117389616.1">
    <property type="nucleotide sequence ID" value="NZ_QWDC01000001.1"/>
</dbReference>
<dbReference type="GO" id="GO:0004180">
    <property type="term" value="F:carboxypeptidase activity"/>
    <property type="evidence" value="ECO:0007669"/>
    <property type="project" value="UniProtKB-KW"/>
</dbReference>
<dbReference type="Pfam" id="PF13715">
    <property type="entry name" value="CarbopepD_reg_2"/>
    <property type="match status" value="1"/>
</dbReference>
<comment type="caution">
    <text evidence="2">The sequence shown here is derived from an EMBL/GenBank/DDBJ whole genome shotgun (WGS) entry which is preliminary data.</text>
</comment>
<gene>
    <name evidence="2" type="ORF">D0C36_00365</name>
</gene>
<keyword evidence="1" id="KW-0732">Signal</keyword>
<dbReference type="EMBL" id="QWDC01000001">
    <property type="protein sequence ID" value="RFZ94050.1"/>
    <property type="molecule type" value="Genomic_DNA"/>
</dbReference>
<keyword evidence="2" id="KW-0378">Hydrolase</keyword>
<dbReference type="Gene3D" id="2.60.40.1120">
    <property type="entry name" value="Carboxypeptidase-like, regulatory domain"/>
    <property type="match status" value="1"/>
</dbReference>
<proteinExistence type="predicted"/>
<organism evidence="2 3">
    <name type="scientific">Mucilaginibacter conchicola</name>
    <dbReference type="NCBI Taxonomy" id="2303333"/>
    <lineage>
        <taxon>Bacteria</taxon>
        <taxon>Pseudomonadati</taxon>
        <taxon>Bacteroidota</taxon>
        <taxon>Sphingobacteriia</taxon>
        <taxon>Sphingobacteriales</taxon>
        <taxon>Sphingobacteriaceae</taxon>
        <taxon>Mucilaginibacter</taxon>
    </lineage>
</organism>
<feature type="signal peptide" evidence="1">
    <location>
        <begin position="1"/>
        <end position="19"/>
    </location>
</feature>
<sequence>MKRVLLTVLLTIPVFFVYAQDFTGRITDGKTNQPLPYVNVGIVGKNVGTVTDDNGAYKINLANHDNDSLRMSMVGYAPQTYKVADIISQPGKTFTLLPSVTQLNEVRVSNHNWKQVILGNTTRSKNTNASFNTGRPGNEIGTIIKIKKSPTYLKQFNASLSSAAEFDSTILRVNFYTVKDGLPDQLIQHQNIFAVVKRGQDMITVDLQPYNIVVEDKFFVSLEWIKQARVQNLWFSASFFSGSIIARNTSQAAWDKVGIAGLGFNVLAEY</sequence>
<dbReference type="Proteomes" id="UP000264217">
    <property type="component" value="Unassembled WGS sequence"/>
</dbReference>
<accession>A0A372NV86</accession>